<keyword evidence="3" id="KW-1185">Reference proteome</keyword>
<feature type="region of interest" description="Disordered" evidence="1">
    <location>
        <begin position="1"/>
        <end position="84"/>
    </location>
</feature>
<evidence type="ECO:0000313" key="3">
    <source>
        <dbReference type="Proteomes" id="UP000027265"/>
    </source>
</evidence>
<protein>
    <submittedName>
        <fullName evidence="2">Uncharacterized protein</fullName>
    </submittedName>
</protein>
<evidence type="ECO:0000313" key="2">
    <source>
        <dbReference type="EMBL" id="KDQ51451.1"/>
    </source>
</evidence>
<accession>A0A067PMA5</accession>
<name>A0A067PMA5_9AGAM</name>
<feature type="compositionally biased region" description="Basic residues" evidence="1">
    <location>
        <begin position="1"/>
        <end position="13"/>
    </location>
</feature>
<reference evidence="3" key="1">
    <citation type="journal article" date="2014" name="Proc. Natl. Acad. Sci. U.S.A.">
        <title>Extensive sampling of basidiomycete genomes demonstrates inadequacy of the white-rot/brown-rot paradigm for wood decay fungi.</title>
        <authorList>
            <person name="Riley R."/>
            <person name="Salamov A.A."/>
            <person name="Brown D.W."/>
            <person name="Nagy L.G."/>
            <person name="Floudas D."/>
            <person name="Held B.W."/>
            <person name="Levasseur A."/>
            <person name="Lombard V."/>
            <person name="Morin E."/>
            <person name="Otillar R."/>
            <person name="Lindquist E.A."/>
            <person name="Sun H."/>
            <person name="LaButti K.M."/>
            <person name="Schmutz J."/>
            <person name="Jabbour D."/>
            <person name="Luo H."/>
            <person name="Baker S.E."/>
            <person name="Pisabarro A.G."/>
            <person name="Walton J.D."/>
            <person name="Blanchette R.A."/>
            <person name="Henrissat B."/>
            <person name="Martin F."/>
            <person name="Cullen D."/>
            <person name="Hibbett D.S."/>
            <person name="Grigoriev I.V."/>
        </authorList>
    </citation>
    <scope>NUCLEOTIDE SEQUENCE [LARGE SCALE GENOMIC DNA]</scope>
    <source>
        <strain evidence="3">MUCL 33604</strain>
    </source>
</reference>
<dbReference type="EMBL" id="KL197748">
    <property type="protein sequence ID" value="KDQ51451.1"/>
    <property type="molecule type" value="Genomic_DNA"/>
</dbReference>
<proteinExistence type="predicted"/>
<feature type="compositionally biased region" description="Polar residues" evidence="1">
    <location>
        <begin position="47"/>
        <end position="60"/>
    </location>
</feature>
<feature type="compositionally biased region" description="Polar residues" evidence="1">
    <location>
        <begin position="20"/>
        <end position="35"/>
    </location>
</feature>
<sequence>MSNKQRRKAKSAKRATATSPTLGTNPTSASRTSKQLDPHVNSHRSGESTSRPPEGTSSPLSVHGSLVPTDPGGDATSESRAEVNAMAAALLTKMAGMHSGDETNDD</sequence>
<dbReference type="InParanoid" id="A0A067PMA5"/>
<dbReference type="HOGENOM" id="CLU_2223656_0_0_1"/>
<gene>
    <name evidence="2" type="ORF">JAAARDRAFT_199096</name>
</gene>
<dbReference type="AlphaFoldDB" id="A0A067PMA5"/>
<organism evidence="2 3">
    <name type="scientific">Jaapia argillacea MUCL 33604</name>
    <dbReference type="NCBI Taxonomy" id="933084"/>
    <lineage>
        <taxon>Eukaryota</taxon>
        <taxon>Fungi</taxon>
        <taxon>Dikarya</taxon>
        <taxon>Basidiomycota</taxon>
        <taxon>Agaricomycotina</taxon>
        <taxon>Agaricomycetes</taxon>
        <taxon>Agaricomycetidae</taxon>
        <taxon>Jaapiales</taxon>
        <taxon>Jaapiaceae</taxon>
        <taxon>Jaapia</taxon>
    </lineage>
</organism>
<dbReference type="Proteomes" id="UP000027265">
    <property type="component" value="Unassembled WGS sequence"/>
</dbReference>
<evidence type="ECO:0000256" key="1">
    <source>
        <dbReference type="SAM" id="MobiDB-lite"/>
    </source>
</evidence>